<evidence type="ECO:0000313" key="2">
    <source>
        <dbReference type="EMBL" id="AYV80122.1"/>
    </source>
</evidence>
<sequence>MLYLIIFFILSLTNDEQILLRESLIELIIWTISTIYFICITIDNIFTICFNTIQYYYKLFLEALGFT</sequence>
<reference evidence="2" key="1">
    <citation type="submission" date="2018-10" db="EMBL/GenBank/DDBJ databases">
        <title>Hidden diversity of soil giant viruses.</title>
        <authorList>
            <person name="Schulz F."/>
            <person name="Alteio L."/>
            <person name="Goudeau D."/>
            <person name="Ryan E.M."/>
            <person name="Malmstrom R.R."/>
            <person name="Blanchard J."/>
            <person name="Woyke T."/>
        </authorList>
    </citation>
    <scope>NUCLEOTIDE SEQUENCE</scope>
    <source>
        <strain evidence="2">GAV1</strain>
    </source>
</reference>
<protein>
    <submittedName>
        <fullName evidence="2">Uncharacterized protein</fullName>
    </submittedName>
</protein>
<keyword evidence="1" id="KW-0812">Transmembrane</keyword>
<gene>
    <name evidence="2" type="ORF">Gaeavirus11_2</name>
</gene>
<keyword evidence="1" id="KW-0472">Membrane</keyword>
<keyword evidence="1" id="KW-1133">Transmembrane helix</keyword>
<dbReference type="EMBL" id="MK072209">
    <property type="protein sequence ID" value="AYV80122.1"/>
    <property type="molecule type" value="Genomic_DNA"/>
</dbReference>
<accession>A0A3G4ZZ16</accession>
<name>A0A3G4ZZ16_9VIRU</name>
<proteinExistence type="predicted"/>
<evidence type="ECO:0000256" key="1">
    <source>
        <dbReference type="SAM" id="Phobius"/>
    </source>
</evidence>
<feature type="transmembrane region" description="Helical" evidence="1">
    <location>
        <begin position="27"/>
        <end position="50"/>
    </location>
</feature>
<organism evidence="2">
    <name type="scientific">Gaeavirus sp</name>
    <dbReference type="NCBI Taxonomy" id="2487767"/>
    <lineage>
        <taxon>Viruses</taxon>
        <taxon>Varidnaviria</taxon>
        <taxon>Bamfordvirae</taxon>
        <taxon>Nucleocytoviricota</taxon>
        <taxon>Megaviricetes</taxon>
        <taxon>Imitervirales</taxon>
        <taxon>Mimiviridae</taxon>
        <taxon>Klosneuvirinae</taxon>
    </lineage>
</organism>